<comment type="caution">
    <text evidence="3">The sequence shown here is derived from an EMBL/GenBank/DDBJ whole genome shotgun (WGS) entry which is preliminary data.</text>
</comment>
<dbReference type="Pfam" id="PF00582">
    <property type="entry name" value="Usp"/>
    <property type="match status" value="2"/>
</dbReference>
<evidence type="ECO:0000313" key="3">
    <source>
        <dbReference type="EMBL" id="GLB50988.1"/>
    </source>
</evidence>
<feature type="domain" description="UspA" evidence="2">
    <location>
        <begin position="147"/>
        <end position="269"/>
    </location>
</feature>
<evidence type="ECO:0000313" key="4">
    <source>
        <dbReference type="Proteomes" id="UP001143545"/>
    </source>
</evidence>
<dbReference type="SUPFAM" id="SSF52402">
    <property type="entry name" value="Adenine nucleotide alpha hydrolases-like"/>
    <property type="match status" value="2"/>
</dbReference>
<keyword evidence="4" id="KW-1185">Reference proteome</keyword>
<dbReference type="RefSeq" id="WP_281751077.1">
    <property type="nucleotide sequence ID" value="NZ_BRVP01000001.1"/>
</dbReference>
<evidence type="ECO:0000259" key="2">
    <source>
        <dbReference type="Pfam" id="PF00582"/>
    </source>
</evidence>
<dbReference type="PANTHER" id="PTHR46268">
    <property type="entry name" value="STRESS RESPONSE PROTEIN NHAX"/>
    <property type="match status" value="1"/>
</dbReference>
<feature type="domain" description="UspA" evidence="2">
    <location>
        <begin position="1"/>
        <end position="139"/>
    </location>
</feature>
<dbReference type="InterPro" id="IPR006016">
    <property type="entry name" value="UspA"/>
</dbReference>
<dbReference type="Proteomes" id="UP001143545">
    <property type="component" value="Unassembled WGS sequence"/>
</dbReference>
<dbReference type="InterPro" id="IPR014729">
    <property type="entry name" value="Rossmann-like_a/b/a_fold"/>
</dbReference>
<accession>A0A9W6B2B9</accession>
<dbReference type="InterPro" id="IPR006015">
    <property type="entry name" value="Universal_stress_UspA"/>
</dbReference>
<sequence>MKKILVPTDFSEQAEHALQTAASIAKKHNAELYILHLLDLPVHLLSTDKNELPEAIFFLKLAHQKFNTFLDKPYLEGLTIHELVEEDEITTGINRVAEENNIDIIVIGSSGASGISEIFVGSNTEKVVRHANIPVMVIKKPILEINFKHMVYASSFLHNYHESFKKAVEMSKQFGYTLHLLYVNTPNNFKTTHAIKDRINEFLNIAEVTDYTVNIYNDETIEEGILNFANSINADLLSVSTHGRRGLAHFFNGSLSEDLVNHAIRPVITLKI</sequence>
<dbReference type="Gene3D" id="3.40.50.620">
    <property type="entry name" value="HUPs"/>
    <property type="match status" value="2"/>
</dbReference>
<organism evidence="3 4">
    <name type="scientific">Neptunitalea chrysea</name>
    <dbReference type="NCBI Taxonomy" id="1647581"/>
    <lineage>
        <taxon>Bacteria</taxon>
        <taxon>Pseudomonadati</taxon>
        <taxon>Bacteroidota</taxon>
        <taxon>Flavobacteriia</taxon>
        <taxon>Flavobacteriales</taxon>
        <taxon>Flavobacteriaceae</taxon>
        <taxon>Neptunitalea</taxon>
    </lineage>
</organism>
<reference evidence="3" key="1">
    <citation type="submission" date="2022-07" db="EMBL/GenBank/DDBJ databases">
        <title>Taxonomy of Novel Oxalotrophic and Methylotrophic Bacteria.</title>
        <authorList>
            <person name="Sahin N."/>
            <person name="Tani A."/>
        </authorList>
    </citation>
    <scope>NUCLEOTIDE SEQUENCE</scope>
    <source>
        <strain evidence="3">AM327</strain>
    </source>
</reference>
<dbReference type="EMBL" id="BRVP01000001">
    <property type="protein sequence ID" value="GLB50988.1"/>
    <property type="molecule type" value="Genomic_DNA"/>
</dbReference>
<dbReference type="AlphaFoldDB" id="A0A9W6B2B9"/>
<protein>
    <submittedName>
        <fullName evidence="3">Universal stress protein UspA</fullName>
    </submittedName>
</protein>
<dbReference type="CDD" id="cd00293">
    <property type="entry name" value="USP-like"/>
    <property type="match status" value="2"/>
</dbReference>
<evidence type="ECO:0000256" key="1">
    <source>
        <dbReference type="ARBA" id="ARBA00008791"/>
    </source>
</evidence>
<gene>
    <name evidence="3" type="primary">uspA_1</name>
    <name evidence="3" type="ORF">NBRC110019_00270</name>
</gene>
<proteinExistence type="inferred from homology"/>
<name>A0A9W6B2B9_9FLAO</name>
<comment type="similarity">
    <text evidence="1">Belongs to the universal stress protein A family.</text>
</comment>
<dbReference type="PANTHER" id="PTHR46268:SF6">
    <property type="entry name" value="UNIVERSAL STRESS PROTEIN UP12"/>
    <property type="match status" value="1"/>
</dbReference>
<dbReference type="PRINTS" id="PR01438">
    <property type="entry name" value="UNVRSLSTRESS"/>
</dbReference>